<gene>
    <name evidence="8" type="ORF">HF521_014252</name>
</gene>
<evidence type="ECO:0000256" key="2">
    <source>
        <dbReference type="ARBA" id="ARBA00041781"/>
    </source>
</evidence>
<evidence type="ECO:0000313" key="8">
    <source>
        <dbReference type="EMBL" id="KAF7688246.1"/>
    </source>
</evidence>
<dbReference type="Pfam" id="PF07686">
    <property type="entry name" value="V-set"/>
    <property type="match status" value="1"/>
</dbReference>
<evidence type="ECO:0000256" key="6">
    <source>
        <dbReference type="SAM" id="Phobius"/>
    </source>
</evidence>
<dbReference type="SUPFAM" id="SSF48726">
    <property type="entry name" value="Immunoglobulin"/>
    <property type="match status" value="4"/>
</dbReference>
<comment type="subunit">
    <text evidence="4">Predominantly monomer of isoform CD22-beta. Also found as heterodimer of isoform CD22-beta and a shorter isoform. Interacts with PTPN6/SHP-1, LYN, SYK, PIK3R1/PIK3R2 and PLCG1 upon phosphorylation. Interacts with GRB2, INPP5D and SHC1 upon phosphorylation. May form a complex with INPP5D/SHIP, GRB2 and SHC1.</text>
</comment>
<feature type="domain" description="Ig-like" evidence="7">
    <location>
        <begin position="354"/>
        <end position="425"/>
    </location>
</feature>
<dbReference type="Gene3D" id="2.60.40.10">
    <property type="entry name" value="Immunoglobulins"/>
    <property type="match status" value="4"/>
</dbReference>
<comment type="function">
    <text evidence="3">Most highly expressed siglec (sialic acid-binding immunoglobulin-like lectin) on B-cells that plays a role in various aspects of B-cell biology including differentiation, antigen presentation, and trafficking to bone marrow. Binds to alpha 2,6-linked sialic acid residues of surface molecules such as CD22 itself, CD45 and IgM in a cis configuration. Can also bind to ligands on other cells as an adhesion molecule in a trans configuration. Acts as an inhibitory coreceptor on the surface of B-cells and inhibits B-cell receptor induced signaling, characterized by inhibition of the calcium mobilization and cellular activation. Mechanistically, the immunoreceptor tyrosine-based inhibitory motif domain is phosphorylated by the Src kinase LYN, which in turn leads to the recruitment of the protein tyrosine phosphatase 1/PTPN6, leading to the negative regulation of BCR signaling. If this negative signaling from is of sufficient strength, apoptosis of the B-cell can be induced.</text>
</comment>
<accession>A0A8T0A8X1</accession>
<dbReference type="AlphaFoldDB" id="A0A8T0A8X1"/>
<evidence type="ECO:0000256" key="3">
    <source>
        <dbReference type="ARBA" id="ARBA00045430"/>
    </source>
</evidence>
<feature type="transmembrane region" description="Helical" evidence="6">
    <location>
        <begin position="527"/>
        <end position="548"/>
    </location>
</feature>
<dbReference type="Proteomes" id="UP000606274">
    <property type="component" value="Unassembled WGS sequence"/>
</dbReference>
<organism evidence="8 9">
    <name type="scientific">Silurus meridionalis</name>
    <name type="common">Southern catfish</name>
    <name type="synonym">Silurus soldatovi meridionalis</name>
    <dbReference type="NCBI Taxonomy" id="175797"/>
    <lineage>
        <taxon>Eukaryota</taxon>
        <taxon>Metazoa</taxon>
        <taxon>Chordata</taxon>
        <taxon>Craniata</taxon>
        <taxon>Vertebrata</taxon>
        <taxon>Euteleostomi</taxon>
        <taxon>Actinopterygii</taxon>
        <taxon>Neopterygii</taxon>
        <taxon>Teleostei</taxon>
        <taxon>Ostariophysi</taxon>
        <taxon>Siluriformes</taxon>
        <taxon>Siluridae</taxon>
        <taxon>Silurus</taxon>
    </lineage>
</organism>
<dbReference type="InterPro" id="IPR036179">
    <property type="entry name" value="Ig-like_dom_sf"/>
</dbReference>
<feature type="region of interest" description="Disordered" evidence="5">
    <location>
        <begin position="557"/>
        <end position="587"/>
    </location>
</feature>
<dbReference type="SMART" id="SM00409">
    <property type="entry name" value="IG"/>
    <property type="match status" value="4"/>
</dbReference>
<dbReference type="PROSITE" id="PS50835">
    <property type="entry name" value="IG_LIKE"/>
    <property type="match status" value="2"/>
</dbReference>
<evidence type="ECO:0000256" key="1">
    <source>
        <dbReference type="ARBA" id="ARBA00040106"/>
    </source>
</evidence>
<protein>
    <recommendedName>
        <fullName evidence="1">B-cell receptor CD22</fullName>
    </recommendedName>
    <alternativeName>
        <fullName evidence="2">Sialic acid-binding Ig-like lectin 2</fullName>
    </alternativeName>
</protein>
<name>A0A8T0A8X1_SILME</name>
<dbReference type="EMBL" id="JABFDY010000026">
    <property type="protein sequence ID" value="KAF7688246.1"/>
    <property type="molecule type" value="Genomic_DNA"/>
</dbReference>
<dbReference type="Pfam" id="PF13927">
    <property type="entry name" value="Ig_3"/>
    <property type="match status" value="1"/>
</dbReference>
<dbReference type="Pfam" id="PF24518">
    <property type="entry name" value="Ig_CD22"/>
    <property type="match status" value="1"/>
</dbReference>
<sequence>MRKETGVSASSFHFFHFNNTTSASSPEERNDAAMVIKTRHFSAAAILLLLAGVQAQHSVTLFSQSICSLTGTTVKIPCRFTKPNYSRVKHREWFRIQSFGQEADLSKDPQYAGRVSVSTWSADCDLTLSNVRPSDSGVYNFRFQTYSSYWISAPSGVSLTVTGHFDPKKCWSVTYSSQTICSVIGSSVDIHSYYTFPNYHKVTSKFWFVKEQVNIEPVDMIEDETYQGRVQYTHSSLNNCSLRITNLRETDAQTYTFRFFTDWDKFMGEPGVLLSVTDLKVIVQSDWSDQNIQLSCNTTCTLSHNTIYIWYKNEQRVPECKSASCSVAADSGEVSYSCAVEPHESFRSPPVYSPTNTKAVVISSGDTVEGDSVTMSCSSDANPPVLIYTWFKREDPDILLTSNQKFNISNLSKQHSGFYYCTAYNQLGRHNATPVHLDVLYAPRNTSLSVASGDLPTLSCSSDSNPISSYTWYGKTQGGVTLTGNGAKLTLSSQSLYKLYYCTAENRLGASNSSEWAHKSDNRVVTYAASAVTVASVVIFFAVFLWICRRRASGSSSRREECTKNNSPPVYGNISDSTSDPTQTTSSEVQDSVQYRSVYFSHSNAQEVPLYSTVQLPKVYSQKEEVEYATVSLVTYSDVREEEIYKNLKFQK</sequence>
<keyword evidence="6" id="KW-0812">Transmembrane</keyword>
<dbReference type="InterPro" id="IPR003598">
    <property type="entry name" value="Ig_sub2"/>
</dbReference>
<evidence type="ECO:0000256" key="5">
    <source>
        <dbReference type="SAM" id="MobiDB-lite"/>
    </source>
</evidence>
<dbReference type="PANTHER" id="PTHR46013">
    <property type="entry name" value="VASCULAR CELL ADHESION MOLECULE 1"/>
    <property type="match status" value="1"/>
</dbReference>
<proteinExistence type="predicted"/>
<dbReference type="SMART" id="SM00408">
    <property type="entry name" value="IGc2"/>
    <property type="match status" value="3"/>
</dbReference>
<dbReference type="InterPro" id="IPR003599">
    <property type="entry name" value="Ig_sub"/>
</dbReference>
<dbReference type="InterPro" id="IPR013783">
    <property type="entry name" value="Ig-like_fold"/>
</dbReference>
<keyword evidence="6" id="KW-0472">Membrane</keyword>
<dbReference type="PANTHER" id="PTHR46013:SF4">
    <property type="entry name" value="B-CELL RECEPTOR CD22-RELATED"/>
    <property type="match status" value="1"/>
</dbReference>
<evidence type="ECO:0000259" key="7">
    <source>
        <dbReference type="PROSITE" id="PS50835"/>
    </source>
</evidence>
<dbReference type="InterPro" id="IPR007110">
    <property type="entry name" value="Ig-like_dom"/>
</dbReference>
<evidence type="ECO:0000256" key="4">
    <source>
        <dbReference type="ARBA" id="ARBA00046458"/>
    </source>
</evidence>
<feature type="domain" description="Ig-like" evidence="7">
    <location>
        <begin position="443"/>
        <end position="520"/>
    </location>
</feature>
<comment type="caution">
    <text evidence="8">The sequence shown here is derived from an EMBL/GenBank/DDBJ whole genome shotgun (WGS) entry which is preliminary data.</text>
</comment>
<dbReference type="InterPro" id="IPR056386">
    <property type="entry name" value="Ig_CD22"/>
</dbReference>
<keyword evidence="6" id="KW-1133">Transmembrane helix</keyword>
<feature type="compositionally biased region" description="Low complexity" evidence="5">
    <location>
        <begin position="575"/>
        <end position="587"/>
    </location>
</feature>
<reference evidence="8" key="1">
    <citation type="submission" date="2020-08" db="EMBL/GenBank/DDBJ databases">
        <title>Chromosome-level assembly of Southern catfish (Silurus meridionalis) provides insights into visual adaptation to the nocturnal and benthic lifestyles.</title>
        <authorList>
            <person name="Zhang Y."/>
            <person name="Wang D."/>
            <person name="Peng Z."/>
        </authorList>
    </citation>
    <scope>NUCLEOTIDE SEQUENCE</scope>
    <source>
        <strain evidence="8">SWU-2019-XX</strain>
        <tissue evidence="8">Muscle</tissue>
    </source>
</reference>
<keyword evidence="9" id="KW-1185">Reference proteome</keyword>
<evidence type="ECO:0000313" key="9">
    <source>
        <dbReference type="Proteomes" id="UP000606274"/>
    </source>
</evidence>
<dbReference type="InterPro" id="IPR013106">
    <property type="entry name" value="Ig_V-set"/>
</dbReference>